<accession>A0A3S9XA34</accession>
<dbReference type="InterPro" id="IPR024432">
    <property type="entry name" value="Put_RecE_PDDEXK-like_dom"/>
</dbReference>
<evidence type="ECO:0000259" key="1">
    <source>
        <dbReference type="Pfam" id="PF12684"/>
    </source>
</evidence>
<dbReference type="EMBL" id="CP029822">
    <property type="protein sequence ID" value="AZS49312.1"/>
    <property type="molecule type" value="Genomic_DNA"/>
</dbReference>
<dbReference type="AlphaFoldDB" id="A0A3S9XA34"/>
<gene>
    <name evidence="2" type="ORF">DM558_00310</name>
</gene>
<evidence type="ECO:0000313" key="2">
    <source>
        <dbReference type="EMBL" id="AZS49312.1"/>
    </source>
</evidence>
<feature type="domain" description="Putative exodeoxyribonuclease 8 PDDEXK-like" evidence="1">
    <location>
        <begin position="21"/>
        <end position="254"/>
    </location>
</feature>
<reference evidence="3" key="1">
    <citation type="submission" date="2018-06" db="EMBL/GenBank/DDBJ databases">
        <title>Complete genome of Pseudomonas insecticola strain QZS01.</title>
        <authorList>
            <person name="Wang J."/>
            <person name="Su Q."/>
        </authorList>
    </citation>
    <scope>NUCLEOTIDE SEQUENCE [LARGE SCALE GENOMIC DNA]</scope>
    <source>
        <strain evidence="3">QZS01</strain>
    </source>
</reference>
<protein>
    <submittedName>
        <fullName evidence="2">Exodeoxyribonuclease VIII</fullName>
    </submittedName>
</protein>
<name>A0A3S9XA34_9GAMM</name>
<keyword evidence="3" id="KW-1185">Reference proteome</keyword>
<dbReference type="Proteomes" id="UP000273143">
    <property type="component" value="Chromosome"/>
</dbReference>
<proteinExistence type="predicted"/>
<evidence type="ECO:0000313" key="3">
    <source>
        <dbReference type="Proteomes" id="UP000273143"/>
    </source>
</evidence>
<dbReference type="Gene3D" id="3.90.320.10">
    <property type="match status" value="1"/>
</dbReference>
<dbReference type="Pfam" id="PF12684">
    <property type="entry name" value="DUF3799"/>
    <property type="match status" value="1"/>
</dbReference>
<sequence length="265" mass="30328">MQAGYYKDISNTDYHASEGISKSGLDLIDQSPALYLWSKNAPYDEDNRKALDIGTAFHTLILEPDTFNDRFAVSPENSPRNTIKGKEAWADFESQLNGRIPITKEDYKKLFLMRDSALAHPHIKWLIEANGEVETSIYWNEETTGELAKCRPDKLLIDSSCLVDIKTTSELNRINKSFIEYRYHVQDAWYSAGFKAHFSESLTRFLFVVVSTSLNCGRYPVRIFELPIEAKTQGEQIYLENISTFSECKRTGNWGAIETLNLNLE</sequence>
<organism evidence="2 3">
    <name type="scientific">Entomomonas moraniae</name>
    <dbReference type="NCBI Taxonomy" id="2213226"/>
    <lineage>
        <taxon>Bacteria</taxon>
        <taxon>Pseudomonadati</taxon>
        <taxon>Pseudomonadota</taxon>
        <taxon>Gammaproteobacteria</taxon>
        <taxon>Pseudomonadales</taxon>
        <taxon>Pseudomonadaceae</taxon>
        <taxon>Entomomonas</taxon>
    </lineage>
</organism>
<dbReference type="InterPro" id="IPR011604">
    <property type="entry name" value="PDDEXK-like_dom_sf"/>
</dbReference>
<dbReference type="RefSeq" id="WP_127161531.1">
    <property type="nucleotide sequence ID" value="NZ_CP029822.1"/>
</dbReference>
<dbReference type="KEGG" id="emo:DM558_00310"/>